<gene>
    <name evidence="3" type="ordered locus">Gbro_4027</name>
</gene>
<evidence type="ECO:0000313" key="3">
    <source>
        <dbReference type="EMBL" id="ACY23197.1"/>
    </source>
</evidence>
<accession>D0L4H2</accession>
<dbReference type="AlphaFoldDB" id="D0L4H2"/>
<reference evidence="3 4" key="2">
    <citation type="journal article" date="2010" name="Stand. Genomic Sci.">
        <title>Complete genome sequence of Gordonia bronchialis type strain (3410).</title>
        <authorList>
            <person name="Ivanova N."/>
            <person name="Sikorski J."/>
            <person name="Jando M."/>
            <person name="Lapidus A."/>
            <person name="Nolan M."/>
            <person name="Lucas S."/>
            <person name="Del Rio T.G."/>
            <person name="Tice H."/>
            <person name="Copeland A."/>
            <person name="Cheng J.F."/>
            <person name="Chen F."/>
            <person name="Bruce D."/>
            <person name="Goodwin L."/>
            <person name="Pitluck S."/>
            <person name="Mavromatis K."/>
            <person name="Ovchinnikova G."/>
            <person name="Pati A."/>
            <person name="Chen A."/>
            <person name="Palaniappan K."/>
            <person name="Land M."/>
            <person name="Hauser L."/>
            <person name="Chang Y.J."/>
            <person name="Jeffries C.D."/>
            <person name="Chain P."/>
            <person name="Saunders E."/>
            <person name="Han C."/>
            <person name="Detter J.C."/>
            <person name="Brettin T."/>
            <person name="Rohde M."/>
            <person name="Goker M."/>
            <person name="Bristow J."/>
            <person name="Eisen J.A."/>
            <person name="Markowitz V."/>
            <person name="Hugenholtz P."/>
            <person name="Klenk H.P."/>
            <person name="Kyrpides N.C."/>
        </authorList>
    </citation>
    <scope>NUCLEOTIDE SEQUENCE [LARGE SCALE GENOMIC DNA]</scope>
    <source>
        <strain evidence="4">ATCC 25592 / DSM 43247 / BCRC 13721 / JCM 3198 / KCTC 3076 / NBRC 16047 / NCTC 10667</strain>
    </source>
</reference>
<dbReference type="KEGG" id="gbr:Gbro_4027"/>
<feature type="transmembrane region" description="Helical" evidence="2">
    <location>
        <begin position="246"/>
        <end position="269"/>
    </location>
</feature>
<keyword evidence="2" id="KW-0472">Membrane</keyword>
<dbReference type="PANTHER" id="PTHR22870">
    <property type="entry name" value="REGULATOR OF CHROMOSOME CONDENSATION"/>
    <property type="match status" value="1"/>
</dbReference>
<dbReference type="STRING" id="526226.Gbro_4027"/>
<dbReference type="Proteomes" id="UP000001219">
    <property type="component" value="Chromosome"/>
</dbReference>
<keyword evidence="2" id="KW-0812">Transmembrane</keyword>
<dbReference type="InterPro" id="IPR009091">
    <property type="entry name" value="RCC1/BLIP-II"/>
</dbReference>
<evidence type="ECO:0000313" key="4">
    <source>
        <dbReference type="Proteomes" id="UP000001219"/>
    </source>
</evidence>
<dbReference type="Gene3D" id="2.130.10.30">
    <property type="entry name" value="Regulator of chromosome condensation 1/beta-lactamase-inhibitor protein II"/>
    <property type="match status" value="2"/>
</dbReference>
<dbReference type="Pfam" id="PF00415">
    <property type="entry name" value="RCC1"/>
    <property type="match status" value="5"/>
</dbReference>
<dbReference type="OrthoDB" id="9796385at2"/>
<dbReference type="InterPro" id="IPR000408">
    <property type="entry name" value="Reg_chr_condens"/>
</dbReference>
<keyword evidence="4" id="KW-1185">Reference proteome</keyword>
<evidence type="ECO:0000256" key="1">
    <source>
        <dbReference type="ARBA" id="ARBA00022737"/>
    </source>
</evidence>
<proteinExistence type="predicted"/>
<dbReference type="Gene3D" id="3.30.200.20">
    <property type="entry name" value="Phosphorylase Kinase, domain 1"/>
    <property type="match status" value="1"/>
</dbReference>
<dbReference type="HOGENOM" id="CLU_385320_0_0_11"/>
<dbReference type="InterPro" id="IPR051210">
    <property type="entry name" value="Ub_ligase/GEF_domain"/>
</dbReference>
<dbReference type="eggNOG" id="COG0515">
    <property type="taxonomic scope" value="Bacteria"/>
</dbReference>
<dbReference type="PROSITE" id="PS50012">
    <property type="entry name" value="RCC1_3"/>
    <property type="match status" value="6"/>
</dbReference>
<name>D0L4H2_GORB4</name>
<dbReference type="PANTHER" id="PTHR22870:SF408">
    <property type="entry name" value="OS09G0560450 PROTEIN"/>
    <property type="match status" value="1"/>
</dbReference>
<dbReference type="InterPro" id="IPR011009">
    <property type="entry name" value="Kinase-like_dom_sf"/>
</dbReference>
<keyword evidence="2" id="KW-1133">Transmembrane helix</keyword>
<dbReference type="eggNOG" id="COG5184">
    <property type="taxonomic scope" value="Bacteria"/>
</dbReference>
<organism evidence="3 4">
    <name type="scientific">Gordonia bronchialis (strain ATCC 25592 / DSM 43247 / BCRC 13721 / JCM 3198 / KCTC 3076 / NBRC 16047 / NCTC 10667)</name>
    <name type="common">Rhodococcus bronchialis</name>
    <dbReference type="NCBI Taxonomy" id="526226"/>
    <lineage>
        <taxon>Bacteria</taxon>
        <taxon>Bacillati</taxon>
        <taxon>Actinomycetota</taxon>
        <taxon>Actinomycetes</taxon>
        <taxon>Mycobacteriales</taxon>
        <taxon>Gordoniaceae</taxon>
        <taxon>Gordonia</taxon>
    </lineage>
</organism>
<dbReference type="SUPFAM" id="SSF50985">
    <property type="entry name" value="RCC1/BLIP-II"/>
    <property type="match status" value="2"/>
</dbReference>
<keyword evidence="1" id="KW-0677">Repeat</keyword>
<sequence length="638" mass="65142">MPLVIGSTFAGYQINAELGRDRTGRHFLVDRPSEDRARVLSAVGSAGPGVNDRFFADARVASALDHPAVLRVEDYGITEDTCWVVTRHLAGTDLTEQRLTAAEITMIVTQIADALDHARGQGLDRGDFDATDIFVTRTASGALNSVALRGFGFTATEPTADSTAPASDQRTLATLAGQLIADETPWAAAATLDARDAATALRFPDCRAFASALGTALDGVEHPEADATPSPVGPPAIRPHKSKRGWAAIGAAIVGVLALVAALAFAFGFTATTDGSPAADPRPMPPALVTAASDTTCVVVTGLAYCSSLNGWGELGNGTTAQSGANILVRRLTGITAMSVTLDTVCAAARGEAYCWGMNWNGQVGTGSDDEGRIATPTKVLGLSDVTDVSAGLAGTCAVAGGSVYCWGDNQFGQLGDGTTTDRLTPTRVVGLDHATSVSINGNNGSAAACAVSDGRAHCWGDNAVGQLGNGTATGESNRPTLVPGLNNVTAISTNGIAVCAVADAKAYCWGYNYDGQLGDGTAKRKFTPTLVPGLTDVTAISTGGVGLSGNTTCAIAGGTPYCWGTNNYGQLGDGTTVERRSPVPVKGVTRAGTITTSGDNACAGTADGPFCWGLNHAGQLGVGTEDRNSPPTRVRYP</sequence>
<dbReference type="SUPFAM" id="SSF56112">
    <property type="entry name" value="Protein kinase-like (PK-like)"/>
    <property type="match status" value="1"/>
</dbReference>
<protein>
    <submittedName>
        <fullName evidence="3">Regulator of chromosome condensation RCC1</fullName>
    </submittedName>
</protein>
<reference evidence="4" key="1">
    <citation type="submission" date="2009-10" db="EMBL/GenBank/DDBJ databases">
        <title>The complete chromosome of Gordonia bronchialis DSM 43247.</title>
        <authorList>
            <consortium name="US DOE Joint Genome Institute (JGI-PGF)"/>
            <person name="Lucas S."/>
            <person name="Copeland A."/>
            <person name="Lapidus A."/>
            <person name="Glavina del Rio T."/>
            <person name="Dalin E."/>
            <person name="Tice H."/>
            <person name="Bruce D."/>
            <person name="Goodwin L."/>
            <person name="Pitluck S."/>
            <person name="Kyrpides N."/>
            <person name="Mavromatis K."/>
            <person name="Ivanova N."/>
            <person name="Ovchinnikova G."/>
            <person name="Saunders E."/>
            <person name="Brettin T."/>
            <person name="Detter J.C."/>
            <person name="Han C."/>
            <person name="Larimer F."/>
            <person name="Land M."/>
            <person name="Hauser L."/>
            <person name="Markowitz V."/>
            <person name="Cheng J.-F."/>
            <person name="Hugenholtz P."/>
            <person name="Woyke T."/>
            <person name="Wu D."/>
            <person name="Jando M."/>
            <person name="Schneider S."/>
            <person name="Goeker M."/>
            <person name="Klenk H.-P."/>
            <person name="Eisen J.A."/>
        </authorList>
    </citation>
    <scope>NUCLEOTIDE SEQUENCE [LARGE SCALE GENOMIC DNA]</scope>
    <source>
        <strain evidence="4">ATCC 25592 / DSM 43247 / BCRC 13721 / JCM 3198 / KCTC 3076 / NBRC 16047 / NCTC 10667</strain>
    </source>
</reference>
<dbReference type="Gene3D" id="1.10.510.10">
    <property type="entry name" value="Transferase(Phosphotransferase) domain 1"/>
    <property type="match status" value="1"/>
</dbReference>
<dbReference type="EMBL" id="CP001802">
    <property type="protein sequence ID" value="ACY23197.1"/>
    <property type="molecule type" value="Genomic_DNA"/>
</dbReference>
<dbReference type="RefSeq" id="WP_012835700.1">
    <property type="nucleotide sequence ID" value="NC_013441.1"/>
</dbReference>
<evidence type="ECO:0000256" key="2">
    <source>
        <dbReference type="SAM" id="Phobius"/>
    </source>
</evidence>